<accession>A0A8J5D5U3</accession>
<protein>
    <submittedName>
        <fullName evidence="2">Uncharacterized protein</fullName>
    </submittedName>
</protein>
<proteinExistence type="predicted"/>
<dbReference type="Proteomes" id="UP000770661">
    <property type="component" value="Unassembled WGS sequence"/>
</dbReference>
<evidence type="ECO:0000313" key="3">
    <source>
        <dbReference type="Proteomes" id="UP000770661"/>
    </source>
</evidence>
<name>A0A8J5D5U3_CHIOP</name>
<keyword evidence="3" id="KW-1185">Reference proteome</keyword>
<dbReference type="PANTHER" id="PTHR45823">
    <property type="entry name" value="T-SNARE COILED-COIL HOMOLOGY DOMAIN-CONTAINING PROTEIN"/>
    <property type="match status" value="1"/>
</dbReference>
<sequence length="423" mass="46120">MGKALSRELAALRLPVVHQASVLSAALEGRQFVTPAPTEELPEHTSDLRDMVQRQRATQLTPTHRGLGGERRGGEVDVPLAATSAPYSLDPSLTPHSSPPRHTSMICGPPGRRKPSEFDGKVAWEAYLAQFELLADAQDWGGTERAIQLVASLRGAALEVLAHLTPLQRTSYSSVVEALRRRFGHHQQAEVFRANLKVRVCGWGEPLPQLAQEVETLVRRAYPTAPEEILNVLAREHFVDALQDRDLQLQATSGPCARRGTGRVPLSGQSSMPSILAAGVVASTAILPSCVPAQGSGAGRDACRKRRMAGRGGREPAGVQRAPSSVTRHCTVATTVQVEGTVDEKPCRLTVDTGAERMIAHPDVILIKDLPEAPRRFCGVTGHCTPLEAPWRRESAWEVVRKCCLSMLPIWRTLASWAWITYR</sequence>
<dbReference type="EMBL" id="JACEEZ010000170">
    <property type="protein sequence ID" value="KAG0730472.1"/>
    <property type="molecule type" value="Genomic_DNA"/>
</dbReference>
<dbReference type="PANTHER" id="PTHR45823:SF1">
    <property type="entry name" value="T-SNARE COILED-COIL HOMOLOGY DOMAIN-CONTAINING PROTEIN"/>
    <property type="match status" value="1"/>
</dbReference>
<comment type="caution">
    <text evidence="2">The sequence shown here is derived from an EMBL/GenBank/DDBJ whole genome shotgun (WGS) entry which is preliminary data.</text>
</comment>
<reference evidence="2" key="1">
    <citation type="submission" date="2020-07" db="EMBL/GenBank/DDBJ databases">
        <title>The High-quality genome of the commercially important snow crab, Chionoecetes opilio.</title>
        <authorList>
            <person name="Jeong J.-H."/>
            <person name="Ryu S."/>
        </authorList>
    </citation>
    <scope>NUCLEOTIDE SEQUENCE</scope>
    <source>
        <strain evidence="2">MADBK_172401_WGS</strain>
        <tissue evidence="2">Digestive gland</tissue>
    </source>
</reference>
<evidence type="ECO:0000256" key="1">
    <source>
        <dbReference type="SAM" id="MobiDB-lite"/>
    </source>
</evidence>
<gene>
    <name evidence="2" type="ORF">GWK47_028215</name>
</gene>
<organism evidence="2 3">
    <name type="scientific">Chionoecetes opilio</name>
    <name type="common">Atlantic snow crab</name>
    <name type="synonym">Cancer opilio</name>
    <dbReference type="NCBI Taxonomy" id="41210"/>
    <lineage>
        <taxon>Eukaryota</taxon>
        <taxon>Metazoa</taxon>
        <taxon>Ecdysozoa</taxon>
        <taxon>Arthropoda</taxon>
        <taxon>Crustacea</taxon>
        <taxon>Multicrustacea</taxon>
        <taxon>Malacostraca</taxon>
        <taxon>Eumalacostraca</taxon>
        <taxon>Eucarida</taxon>
        <taxon>Decapoda</taxon>
        <taxon>Pleocyemata</taxon>
        <taxon>Brachyura</taxon>
        <taxon>Eubrachyura</taxon>
        <taxon>Majoidea</taxon>
        <taxon>Majidae</taxon>
        <taxon>Chionoecetes</taxon>
    </lineage>
</organism>
<dbReference type="OrthoDB" id="8300685at2759"/>
<feature type="region of interest" description="Disordered" evidence="1">
    <location>
        <begin position="89"/>
        <end position="112"/>
    </location>
</feature>
<dbReference type="AlphaFoldDB" id="A0A8J5D5U3"/>
<evidence type="ECO:0000313" key="2">
    <source>
        <dbReference type="EMBL" id="KAG0730472.1"/>
    </source>
</evidence>